<keyword evidence="3" id="KW-0813">Transport</keyword>
<feature type="transmembrane region" description="Helical" evidence="10">
    <location>
        <begin position="643"/>
        <end position="664"/>
    </location>
</feature>
<keyword evidence="7 10" id="KW-1133">Transmembrane helix</keyword>
<feature type="transmembrane region" description="Helical" evidence="10">
    <location>
        <begin position="1196"/>
        <end position="1215"/>
    </location>
</feature>
<dbReference type="InterPro" id="IPR029481">
    <property type="entry name" value="ABC_trans_N"/>
</dbReference>
<dbReference type="Pfam" id="PF00005">
    <property type="entry name" value="ABC_tran"/>
    <property type="match status" value="2"/>
</dbReference>
<comment type="caution">
    <text evidence="12">The sequence shown here is derived from an EMBL/GenBank/DDBJ whole genome shotgun (WGS) entry which is preliminary data.</text>
</comment>
<feature type="compositionally biased region" description="Polar residues" evidence="9">
    <location>
        <begin position="9"/>
        <end position="18"/>
    </location>
</feature>
<keyword evidence="8 10" id="KW-0472">Membrane</keyword>
<evidence type="ECO:0000256" key="9">
    <source>
        <dbReference type="SAM" id="MobiDB-lite"/>
    </source>
</evidence>
<dbReference type="Gene3D" id="3.40.50.300">
    <property type="entry name" value="P-loop containing nucleotide triphosphate hydrolases"/>
    <property type="match status" value="2"/>
</dbReference>
<evidence type="ECO:0000256" key="10">
    <source>
        <dbReference type="SAM" id="Phobius"/>
    </source>
</evidence>
<feature type="transmembrane region" description="Helical" evidence="10">
    <location>
        <begin position="1304"/>
        <end position="1328"/>
    </location>
</feature>
<dbReference type="Pfam" id="PF06422">
    <property type="entry name" value="PDR_CDR"/>
    <property type="match status" value="2"/>
</dbReference>
<feature type="transmembrane region" description="Helical" evidence="10">
    <location>
        <begin position="1432"/>
        <end position="1452"/>
    </location>
</feature>
<evidence type="ECO:0000256" key="8">
    <source>
        <dbReference type="ARBA" id="ARBA00023136"/>
    </source>
</evidence>
<dbReference type="SUPFAM" id="SSF52540">
    <property type="entry name" value="P-loop containing nucleoside triphosphate hydrolases"/>
    <property type="match status" value="2"/>
</dbReference>
<evidence type="ECO:0000256" key="6">
    <source>
        <dbReference type="ARBA" id="ARBA00022840"/>
    </source>
</evidence>
<feature type="transmembrane region" description="Helical" evidence="10">
    <location>
        <begin position="749"/>
        <end position="768"/>
    </location>
</feature>
<keyword evidence="6" id="KW-0067">ATP-binding</keyword>
<dbReference type="InterPro" id="IPR013525">
    <property type="entry name" value="ABC2_TM"/>
</dbReference>
<feature type="domain" description="ABC transporter" evidence="11">
    <location>
        <begin position="141"/>
        <end position="391"/>
    </location>
</feature>
<comment type="similarity">
    <text evidence="2">Belongs to the ABC transporter superfamily. ABCG family. PDR (TC 3.A.1.205) subfamily.</text>
</comment>
<evidence type="ECO:0000256" key="3">
    <source>
        <dbReference type="ARBA" id="ARBA00022448"/>
    </source>
</evidence>
<gene>
    <name evidence="12" type="ORF">BDA99DRAFT_441152</name>
</gene>
<dbReference type="InterPro" id="IPR003439">
    <property type="entry name" value="ABC_transporter-like_ATP-bd"/>
</dbReference>
<feature type="transmembrane region" description="Helical" evidence="10">
    <location>
        <begin position="577"/>
        <end position="604"/>
    </location>
</feature>
<protein>
    <submittedName>
        <fullName evidence="12">ABC-2 type transporter-domain-containing protein</fullName>
    </submittedName>
</protein>
<feature type="transmembrane region" description="Helical" evidence="10">
    <location>
        <begin position="1277"/>
        <end position="1297"/>
    </location>
</feature>
<evidence type="ECO:0000313" key="12">
    <source>
        <dbReference type="EMBL" id="KAI9257268.1"/>
    </source>
</evidence>
<dbReference type="Pfam" id="PF19055">
    <property type="entry name" value="ABC2_membrane_7"/>
    <property type="match status" value="1"/>
</dbReference>
<evidence type="ECO:0000256" key="7">
    <source>
        <dbReference type="ARBA" id="ARBA00022989"/>
    </source>
</evidence>
<feature type="compositionally biased region" description="Polar residues" evidence="9">
    <location>
        <begin position="26"/>
        <end position="37"/>
    </location>
</feature>
<comment type="subcellular location">
    <subcellularLocation>
        <location evidence="1">Membrane</location>
        <topology evidence="1">Multi-pass membrane protein</topology>
    </subcellularLocation>
</comment>
<dbReference type="PROSITE" id="PS00211">
    <property type="entry name" value="ABC_TRANSPORTER_1"/>
    <property type="match status" value="1"/>
</dbReference>
<name>A0AAD5PBX2_9FUNG</name>
<feature type="transmembrane region" description="Helical" evidence="10">
    <location>
        <begin position="1236"/>
        <end position="1265"/>
    </location>
</feature>
<evidence type="ECO:0000256" key="1">
    <source>
        <dbReference type="ARBA" id="ARBA00004141"/>
    </source>
</evidence>
<keyword evidence="4 10" id="KW-0812">Transmembrane</keyword>
<feature type="region of interest" description="Disordered" evidence="9">
    <location>
        <begin position="64"/>
        <end position="86"/>
    </location>
</feature>
<dbReference type="Pfam" id="PF01061">
    <property type="entry name" value="ABC2_membrane"/>
    <property type="match status" value="2"/>
</dbReference>
<dbReference type="SUPFAM" id="SSF81665">
    <property type="entry name" value="Calcium ATPase, transmembrane domain M"/>
    <property type="match status" value="1"/>
</dbReference>
<feature type="transmembrane region" description="Helical" evidence="10">
    <location>
        <begin position="610"/>
        <end position="631"/>
    </location>
</feature>
<organism evidence="12 13">
    <name type="scientific">Phascolomyces articulosus</name>
    <dbReference type="NCBI Taxonomy" id="60185"/>
    <lineage>
        <taxon>Eukaryota</taxon>
        <taxon>Fungi</taxon>
        <taxon>Fungi incertae sedis</taxon>
        <taxon>Mucoromycota</taxon>
        <taxon>Mucoromycotina</taxon>
        <taxon>Mucoromycetes</taxon>
        <taxon>Mucorales</taxon>
        <taxon>Lichtheimiaceae</taxon>
        <taxon>Phascolomyces</taxon>
    </lineage>
</organism>
<dbReference type="GO" id="GO:0016887">
    <property type="term" value="F:ATP hydrolysis activity"/>
    <property type="evidence" value="ECO:0007669"/>
    <property type="project" value="InterPro"/>
</dbReference>
<sequence>MEHEENHSQTRPSVTDGNASRPVSEITLSRHQYSKNETFGEPSGNTVDVEVAIEEYNEMRRELSRISRQSGGNNSQIEKAGEEGRVSEEAFELDQFLKGVSNDESRAGRKPKHLGLIWKDLEVEGVGADTHTIPNVITGLLSLLQPWKFFGIGVGNSTKKILHPQSGFIKDGEMLLVLGRPGAGTTTLLKVLANMRCAGYTKIDGDVSYSGIDPHYFCLHYRGQVIYNEEEDQHFPTLTTKETLEFALRTKTPGNRLPDETKEIFIDKIIYMLGNMLGLTKQMDTLVGGLSGGQRKRLSIAEAMTTQSSINLYDGATRGLDAVSALDYVRSLRIMTNVLRKTTVSTLYQASNSMFVLYDKVLVLDSGYCLYFGPVEQAKGYFEDLGFYCSPHRSIPDFLTGISNPLEREIKPDIDAANVPQTAHELGQRYLESSIYKYMMGELNEYETQVRHNKPSDLFKAAVDEEHQKFAPKKDPYTASIFQQVKALTIREYQVLSRSHASLISRYGTVIIIAFMLGSCFYNMPLTAAGAVSRAGAICFTMICCAFISHSEFVNIMLGRPVLEKHKHYAMYRPSSYYLSLIAMDIPLTLIQVTLYSLITYFLMGLYPDASRFFTFFLIMTFMTLSMNGFFRFFGLFINNFMAANQFAVVMFIYSFLYMGYYIYYNSMHPWFFWIHWIQPMAYGYKGLLINEMKGQVYPCEGPSSSIPFGPEYNNWTHKTCSMQGGTSGESFVLGDDYMRTILGIEPDWLWSVNVTMMIVWFLFFSILNMYMLERAPIVGGGGSLTKLYLPGKAPKERTAKEEKERLERQLQVTEKMDHVTTGTTFSWQHINYSIPMKGGDAFQILHDVSGIVKPGHLTALMGSSGAGKTTLLDVLARRKTIGKTEGRTYLNNEVLLNDFERITGYVEQTDVHQPANTVREAMQFSAYMRQDASIPKIEKDAYVEQIIQLLEMEDIADAQIGDVPFGFGISIEERKRLTIAMELVAKPQLIFLDEPTSGLDAQSSYNIVRFLRKLADTGWPVLCTIHQPSAILFDYFDHLHLLVHGGRTAYYGNIGKNARTVIDYFESKGGPIYTPDANPAEYILDVVAGSNNNTAERNSGSNWADIWIQSENAKALNDELDTIHNNVDTNPSRKALSYAAPFWTQLYLVFKRMCLVYWRSSEYNVGRFVTIASISLFLEFTFWKLSLSFVDIQNRAFLFLGAMTLVYMMVIMGQPKFMGERVYFRREYASRFYDWVPYAVSAIVVEIPYICFLCLIYMAGIYWVAGLVTTAEQSGYYYLMVVLYIFWGVTLGFILGGLTESPYIAAILTPLALTTVITFAGILQAQFSLPHFWSSWMYWLVPFHYVMEGLIVNELQTLPVIPNDSDLFKFTPPINQTCGEYMKAFFSMEGTTGFLMDPESTSRCEYSMYSTAKEYYTTVYGWDESHKWQNVGIVCVFCVFNVAVCTALIYWRRKARR</sequence>
<dbReference type="InterPro" id="IPR027417">
    <property type="entry name" value="P-loop_NTPase"/>
</dbReference>
<dbReference type="SMART" id="SM00382">
    <property type="entry name" value="AAA"/>
    <property type="match status" value="2"/>
</dbReference>
<feature type="region of interest" description="Disordered" evidence="9">
    <location>
        <begin position="1"/>
        <end position="46"/>
    </location>
</feature>
<feature type="domain" description="ABC transporter" evidence="11">
    <location>
        <begin position="826"/>
        <end position="1070"/>
    </location>
</feature>
<dbReference type="PROSITE" id="PS50893">
    <property type="entry name" value="ABC_TRANSPORTER_2"/>
    <property type="match status" value="2"/>
</dbReference>
<reference evidence="12" key="1">
    <citation type="journal article" date="2022" name="IScience">
        <title>Evolution of zygomycete secretomes and the origins of terrestrial fungal ecologies.</title>
        <authorList>
            <person name="Chang Y."/>
            <person name="Wang Y."/>
            <person name="Mondo S."/>
            <person name="Ahrendt S."/>
            <person name="Andreopoulos W."/>
            <person name="Barry K."/>
            <person name="Beard J."/>
            <person name="Benny G.L."/>
            <person name="Blankenship S."/>
            <person name="Bonito G."/>
            <person name="Cuomo C."/>
            <person name="Desiro A."/>
            <person name="Gervers K.A."/>
            <person name="Hundley H."/>
            <person name="Kuo A."/>
            <person name="LaButti K."/>
            <person name="Lang B.F."/>
            <person name="Lipzen A."/>
            <person name="O'Donnell K."/>
            <person name="Pangilinan J."/>
            <person name="Reynolds N."/>
            <person name="Sandor L."/>
            <person name="Smith M.E."/>
            <person name="Tsang A."/>
            <person name="Grigoriev I.V."/>
            <person name="Stajich J.E."/>
            <person name="Spatafora J.W."/>
        </authorList>
    </citation>
    <scope>NUCLEOTIDE SEQUENCE</scope>
    <source>
        <strain evidence="12">RSA 2281</strain>
    </source>
</reference>
<dbReference type="Pfam" id="PF14510">
    <property type="entry name" value="ABC_trans_N"/>
    <property type="match status" value="1"/>
</dbReference>
<dbReference type="FunFam" id="3.40.50.300:FF:000054">
    <property type="entry name" value="ABC multidrug transporter atrF"/>
    <property type="match status" value="1"/>
</dbReference>
<dbReference type="Proteomes" id="UP001209540">
    <property type="component" value="Unassembled WGS sequence"/>
</dbReference>
<dbReference type="GO" id="GO:0016020">
    <property type="term" value="C:membrane"/>
    <property type="evidence" value="ECO:0007669"/>
    <property type="project" value="UniProtKB-SubCell"/>
</dbReference>
<accession>A0AAD5PBX2</accession>
<dbReference type="InterPro" id="IPR010929">
    <property type="entry name" value="PDR_CDR_ABC"/>
</dbReference>
<feature type="transmembrane region" description="Helical" evidence="10">
    <location>
        <begin position="1166"/>
        <end position="1184"/>
    </location>
</feature>
<evidence type="ECO:0000313" key="13">
    <source>
        <dbReference type="Proteomes" id="UP001209540"/>
    </source>
</evidence>
<dbReference type="CDD" id="cd03233">
    <property type="entry name" value="ABCG_PDR_domain1"/>
    <property type="match status" value="1"/>
</dbReference>
<dbReference type="InterPro" id="IPR017871">
    <property type="entry name" value="ABC_transporter-like_CS"/>
</dbReference>
<evidence type="ECO:0000256" key="2">
    <source>
        <dbReference type="ARBA" id="ARBA00006012"/>
    </source>
</evidence>
<evidence type="ECO:0000259" key="11">
    <source>
        <dbReference type="PROSITE" id="PS50893"/>
    </source>
</evidence>
<reference evidence="12" key="2">
    <citation type="submission" date="2023-02" db="EMBL/GenBank/DDBJ databases">
        <authorList>
            <consortium name="DOE Joint Genome Institute"/>
            <person name="Mondo S.J."/>
            <person name="Chang Y."/>
            <person name="Wang Y."/>
            <person name="Ahrendt S."/>
            <person name="Andreopoulos W."/>
            <person name="Barry K."/>
            <person name="Beard J."/>
            <person name="Benny G.L."/>
            <person name="Blankenship S."/>
            <person name="Bonito G."/>
            <person name="Cuomo C."/>
            <person name="Desiro A."/>
            <person name="Gervers K.A."/>
            <person name="Hundley H."/>
            <person name="Kuo A."/>
            <person name="LaButti K."/>
            <person name="Lang B.F."/>
            <person name="Lipzen A."/>
            <person name="O'Donnell K."/>
            <person name="Pangilinan J."/>
            <person name="Reynolds N."/>
            <person name="Sandor L."/>
            <person name="Smith M.W."/>
            <person name="Tsang A."/>
            <person name="Grigoriev I.V."/>
            <person name="Stajich J.E."/>
            <person name="Spatafora J.W."/>
        </authorList>
    </citation>
    <scope>NUCLEOTIDE SEQUENCE</scope>
    <source>
        <strain evidence="12">RSA 2281</strain>
    </source>
</reference>
<keyword evidence="13" id="KW-1185">Reference proteome</keyword>
<dbReference type="CDD" id="cd03232">
    <property type="entry name" value="ABCG_PDR_domain2"/>
    <property type="match status" value="1"/>
</dbReference>
<dbReference type="InterPro" id="IPR034003">
    <property type="entry name" value="ABCG_PDR_2"/>
</dbReference>
<keyword evidence="5" id="KW-0547">Nucleotide-binding</keyword>
<evidence type="ECO:0000256" key="5">
    <source>
        <dbReference type="ARBA" id="ARBA00022741"/>
    </source>
</evidence>
<feature type="compositionally biased region" description="Polar residues" evidence="9">
    <location>
        <begin position="66"/>
        <end position="77"/>
    </location>
</feature>
<dbReference type="InterPro" id="IPR023298">
    <property type="entry name" value="ATPase_P-typ_TM_dom_sf"/>
</dbReference>
<evidence type="ECO:0000256" key="4">
    <source>
        <dbReference type="ARBA" id="ARBA00022692"/>
    </source>
</evidence>
<dbReference type="GO" id="GO:0005524">
    <property type="term" value="F:ATP binding"/>
    <property type="evidence" value="ECO:0007669"/>
    <property type="project" value="UniProtKB-KW"/>
</dbReference>
<proteinExistence type="inferred from homology"/>
<dbReference type="InterPro" id="IPR003593">
    <property type="entry name" value="AAA+_ATPase"/>
</dbReference>
<dbReference type="PANTHER" id="PTHR19241">
    <property type="entry name" value="ATP-BINDING CASSETTE TRANSPORTER"/>
    <property type="match status" value="1"/>
</dbReference>
<dbReference type="GO" id="GO:0140359">
    <property type="term" value="F:ABC-type transporter activity"/>
    <property type="evidence" value="ECO:0007669"/>
    <property type="project" value="InterPro"/>
</dbReference>
<dbReference type="EMBL" id="JAIXMP010000020">
    <property type="protein sequence ID" value="KAI9257268.1"/>
    <property type="molecule type" value="Genomic_DNA"/>
</dbReference>
<feature type="transmembrane region" description="Helical" evidence="10">
    <location>
        <begin position="507"/>
        <end position="525"/>
    </location>
</feature>
<dbReference type="InterPro" id="IPR043926">
    <property type="entry name" value="ABCG_dom"/>
</dbReference>
<dbReference type="InterPro" id="IPR034001">
    <property type="entry name" value="ABCG_PDR_1"/>
</dbReference>